<dbReference type="PANTHER" id="PTHR32026">
    <property type="entry name" value="METHYLTRANSFERASE-LIKE PROTEIN 24"/>
    <property type="match status" value="1"/>
</dbReference>
<dbReference type="InterPro" id="IPR026913">
    <property type="entry name" value="METTL24"/>
</dbReference>
<name>D8U8G3_VOLCA</name>
<dbReference type="AlphaFoldDB" id="D8U8G3"/>
<dbReference type="Proteomes" id="UP000001058">
    <property type="component" value="Unassembled WGS sequence"/>
</dbReference>
<dbReference type="GeneID" id="9621787"/>
<dbReference type="STRING" id="3068.D8U8G3"/>
<accession>D8U8G3</accession>
<dbReference type="InterPro" id="IPR025714">
    <property type="entry name" value="Methyltranfer_dom"/>
</dbReference>
<proteinExistence type="predicted"/>
<sequence length="425" mass="47604">MRDAQRNLSRWESQLLLNTLGKLYSSHVLGQVPFDLYDPVVTCPPPSKLMRLDPTGPTAHPTQWVDGAKWMCVPFPRTARPGCVVLSFGSNDQFEFEEAALDMTPCTVHTFDCTTGMLGNATHFESIDPVRHTFHPYCVGSQEMAQENPTQVLSWEGVIREARPPSPDAVRGRRLQEGHLGSDIATEAEAALHMTGVTEAGEDVDDEVALARGKGLVGGRWWRRRLLQRGGLWAGGGSSGRSRRRESAPEVFILKIDVEGFEWQLISEWGPDTPGLPAFLAIEIHNWVEKFTLTVPPPPPPPRPRYSALAWWLYGKRATMRASRASRDAVLAAASKRQRVYGGELSLMFLHLARLGYAIVSREDNPNGDHEGKLCCAEFLLIRVRGPEEGRPGAWDWSHWFTSLKEGLAPLVRGQRRLLEYVRRR</sequence>
<organism evidence="3">
    <name type="scientific">Volvox carteri f. nagariensis</name>
    <dbReference type="NCBI Taxonomy" id="3068"/>
    <lineage>
        <taxon>Eukaryota</taxon>
        <taxon>Viridiplantae</taxon>
        <taxon>Chlorophyta</taxon>
        <taxon>core chlorophytes</taxon>
        <taxon>Chlorophyceae</taxon>
        <taxon>CS clade</taxon>
        <taxon>Chlamydomonadales</taxon>
        <taxon>Volvocaceae</taxon>
        <taxon>Volvox</taxon>
    </lineage>
</organism>
<dbReference type="EMBL" id="GL378368">
    <property type="protein sequence ID" value="EFJ43921.1"/>
    <property type="molecule type" value="Genomic_DNA"/>
</dbReference>
<dbReference type="KEGG" id="vcn:VOLCADRAFT_95816"/>
<dbReference type="Pfam" id="PF13383">
    <property type="entry name" value="Methyltransf_22"/>
    <property type="match status" value="1"/>
</dbReference>
<dbReference type="PANTHER" id="PTHR32026:SF10">
    <property type="entry name" value="METHYLTRANSFERASE-LIKE PROTEIN 24-RELATED"/>
    <property type="match status" value="1"/>
</dbReference>
<feature type="domain" description="Methyltransferase" evidence="1">
    <location>
        <begin position="65"/>
        <end position="148"/>
    </location>
</feature>
<evidence type="ECO:0000313" key="2">
    <source>
        <dbReference type="EMBL" id="EFJ43921.1"/>
    </source>
</evidence>
<dbReference type="InParanoid" id="D8U8G3"/>
<evidence type="ECO:0000313" key="3">
    <source>
        <dbReference type="Proteomes" id="UP000001058"/>
    </source>
</evidence>
<dbReference type="RefSeq" id="XP_002954933.1">
    <property type="nucleotide sequence ID" value="XM_002954887.1"/>
</dbReference>
<protein>
    <recommendedName>
        <fullName evidence="1">Methyltransferase domain-containing protein</fullName>
    </recommendedName>
</protein>
<dbReference type="OrthoDB" id="2015045at2759"/>
<evidence type="ECO:0000259" key="1">
    <source>
        <dbReference type="Pfam" id="PF13383"/>
    </source>
</evidence>
<keyword evidence="3" id="KW-1185">Reference proteome</keyword>
<gene>
    <name evidence="2" type="ORF">VOLCADRAFT_95816</name>
</gene>
<reference evidence="2 3" key="1">
    <citation type="journal article" date="2010" name="Science">
        <title>Genomic analysis of organismal complexity in the multicellular green alga Volvox carteri.</title>
        <authorList>
            <person name="Prochnik S.E."/>
            <person name="Umen J."/>
            <person name="Nedelcu A.M."/>
            <person name="Hallmann A."/>
            <person name="Miller S.M."/>
            <person name="Nishii I."/>
            <person name="Ferris P."/>
            <person name="Kuo A."/>
            <person name="Mitros T."/>
            <person name="Fritz-Laylin L.K."/>
            <person name="Hellsten U."/>
            <person name="Chapman J."/>
            <person name="Simakov O."/>
            <person name="Rensing S.A."/>
            <person name="Terry A."/>
            <person name="Pangilinan J."/>
            <person name="Kapitonov V."/>
            <person name="Jurka J."/>
            <person name="Salamov A."/>
            <person name="Shapiro H."/>
            <person name="Schmutz J."/>
            <person name="Grimwood J."/>
            <person name="Lindquist E."/>
            <person name="Lucas S."/>
            <person name="Grigoriev I.V."/>
            <person name="Schmitt R."/>
            <person name="Kirk D."/>
            <person name="Rokhsar D.S."/>
        </authorList>
    </citation>
    <scope>NUCLEOTIDE SEQUENCE [LARGE SCALE GENOMIC DNA]</scope>
    <source>
        <strain evidence="3">f. Nagariensis / Eve</strain>
    </source>
</reference>